<dbReference type="Pfam" id="PF00293">
    <property type="entry name" value="NUDIX"/>
    <property type="match status" value="1"/>
</dbReference>
<comment type="cofactor">
    <cofactor evidence="1">
        <name>Mg(2+)</name>
        <dbReference type="ChEBI" id="CHEBI:18420"/>
    </cofactor>
</comment>
<dbReference type="CDD" id="cd18879">
    <property type="entry name" value="NUDIX_Hydrolase"/>
    <property type="match status" value="1"/>
</dbReference>
<feature type="domain" description="Nudix hydrolase" evidence="3">
    <location>
        <begin position="19"/>
        <end position="167"/>
    </location>
</feature>
<evidence type="ECO:0000313" key="4">
    <source>
        <dbReference type="EMBL" id="SDU03974.1"/>
    </source>
</evidence>
<gene>
    <name evidence="4" type="ORF">SAMN04489714_1790</name>
</gene>
<dbReference type="PANTHER" id="PTHR43046">
    <property type="entry name" value="GDP-MANNOSE MANNOSYL HYDROLASE"/>
    <property type="match status" value="1"/>
</dbReference>
<protein>
    <submittedName>
        <fullName evidence="4">NUDIX domain-containing protein</fullName>
    </submittedName>
</protein>
<keyword evidence="5" id="KW-1185">Reference proteome</keyword>
<keyword evidence="2" id="KW-0378">Hydrolase</keyword>
<evidence type="ECO:0000259" key="3">
    <source>
        <dbReference type="PROSITE" id="PS51462"/>
    </source>
</evidence>
<proteinExistence type="predicted"/>
<dbReference type="PROSITE" id="PS51462">
    <property type="entry name" value="NUDIX"/>
    <property type="match status" value="1"/>
</dbReference>
<dbReference type="InterPro" id="IPR020084">
    <property type="entry name" value="NUDIX_hydrolase_CS"/>
</dbReference>
<dbReference type="Gene3D" id="3.90.79.10">
    <property type="entry name" value="Nucleoside Triphosphate Pyrophosphohydrolase"/>
    <property type="match status" value="1"/>
</dbReference>
<dbReference type="SUPFAM" id="SSF55811">
    <property type="entry name" value="Nudix"/>
    <property type="match status" value="1"/>
</dbReference>
<dbReference type="RefSeq" id="WP_092648841.1">
    <property type="nucleotide sequence ID" value="NZ_LT629792.1"/>
</dbReference>
<dbReference type="PROSITE" id="PS00893">
    <property type="entry name" value="NUDIX_BOX"/>
    <property type="match status" value="1"/>
</dbReference>
<dbReference type="PANTHER" id="PTHR43046:SF16">
    <property type="entry name" value="ADP-RIBOSE PYROPHOSPHATASE YJHB-RELATED"/>
    <property type="match status" value="1"/>
</dbReference>
<organism evidence="4 5">
    <name type="scientific">Schaalia radingae</name>
    <dbReference type="NCBI Taxonomy" id="131110"/>
    <lineage>
        <taxon>Bacteria</taxon>
        <taxon>Bacillati</taxon>
        <taxon>Actinomycetota</taxon>
        <taxon>Actinomycetes</taxon>
        <taxon>Actinomycetales</taxon>
        <taxon>Actinomycetaceae</taxon>
        <taxon>Schaalia</taxon>
    </lineage>
</organism>
<evidence type="ECO:0000256" key="1">
    <source>
        <dbReference type="ARBA" id="ARBA00001946"/>
    </source>
</evidence>
<dbReference type="InterPro" id="IPR000086">
    <property type="entry name" value="NUDIX_hydrolase_dom"/>
</dbReference>
<dbReference type="Proteomes" id="UP000198976">
    <property type="component" value="Chromosome I"/>
</dbReference>
<dbReference type="InterPro" id="IPR015797">
    <property type="entry name" value="NUDIX_hydrolase-like_dom_sf"/>
</dbReference>
<evidence type="ECO:0000256" key="2">
    <source>
        <dbReference type="ARBA" id="ARBA00022801"/>
    </source>
</evidence>
<name>A0ABY0VAM9_9ACTO</name>
<evidence type="ECO:0000313" key="5">
    <source>
        <dbReference type="Proteomes" id="UP000198976"/>
    </source>
</evidence>
<reference evidence="4 5" key="1">
    <citation type="submission" date="2016-10" db="EMBL/GenBank/DDBJ databases">
        <authorList>
            <person name="Varghese N."/>
            <person name="Submissions S."/>
        </authorList>
    </citation>
    <scope>NUCLEOTIDE SEQUENCE [LARGE SCALE GENOMIC DNA]</scope>
    <source>
        <strain evidence="4 5">DSM 9169</strain>
    </source>
</reference>
<dbReference type="EMBL" id="LT629792">
    <property type="protein sequence ID" value="SDU03974.1"/>
    <property type="molecule type" value="Genomic_DNA"/>
</dbReference>
<sequence>MATPPFVLELRSKIGHAPLWIPGCTAVVLRPAASSSLARVTGANADLADVEVLMVKRADNGKWTPVTGIVDPGEEPAAAAEREIREEAGVEAVAQRLLSVEVVGPVTYPNGDVSSYLDCSFVCEWKQGEPWPADGENIEAAFFPANDLPPTNERFRTAIKRALSGEDGSAVFNR</sequence>
<accession>A0ABY0VAM9</accession>